<dbReference type="SUPFAM" id="SSF55347">
    <property type="entry name" value="Glyceraldehyde-3-phosphate dehydrogenase-like, C-terminal domain"/>
    <property type="match status" value="1"/>
</dbReference>
<gene>
    <name evidence="5" type="ORF">GCM10017584_20260</name>
</gene>
<dbReference type="PANTHER" id="PTHR43818">
    <property type="entry name" value="BCDNA.GH03377"/>
    <property type="match status" value="1"/>
</dbReference>
<feature type="domain" description="Gfo/Idh/MocA-like oxidoreductase N-terminal" evidence="3">
    <location>
        <begin position="11"/>
        <end position="124"/>
    </location>
</feature>
<dbReference type="SUPFAM" id="SSF51735">
    <property type="entry name" value="NAD(P)-binding Rossmann-fold domains"/>
    <property type="match status" value="1"/>
</dbReference>
<feature type="domain" description="GFO/IDH/MocA-like oxidoreductase" evidence="4">
    <location>
        <begin position="132"/>
        <end position="253"/>
    </location>
</feature>
<dbReference type="InterPro" id="IPR000683">
    <property type="entry name" value="Gfo/Idh/MocA-like_OxRdtase_N"/>
</dbReference>
<evidence type="ECO:0000256" key="2">
    <source>
        <dbReference type="ARBA" id="ARBA00023027"/>
    </source>
</evidence>
<evidence type="ECO:0000256" key="1">
    <source>
        <dbReference type="ARBA" id="ARBA00023002"/>
    </source>
</evidence>
<dbReference type="GO" id="GO:0000166">
    <property type="term" value="F:nucleotide binding"/>
    <property type="evidence" value="ECO:0007669"/>
    <property type="project" value="InterPro"/>
</dbReference>
<dbReference type="Pfam" id="PF22725">
    <property type="entry name" value="GFO_IDH_MocA_C3"/>
    <property type="match status" value="1"/>
</dbReference>
<keyword evidence="1" id="KW-0560">Oxidoreductase</keyword>
<evidence type="ECO:0000313" key="5">
    <source>
        <dbReference type="EMBL" id="GLJ76452.1"/>
    </source>
</evidence>
<keyword evidence="2" id="KW-0520">NAD</keyword>
<dbReference type="RefSeq" id="WP_271177099.1">
    <property type="nucleotide sequence ID" value="NZ_BAAAJO010000005.1"/>
</dbReference>
<dbReference type="Gene3D" id="3.40.50.720">
    <property type="entry name" value="NAD(P)-binding Rossmann-like Domain"/>
    <property type="match status" value="1"/>
</dbReference>
<accession>A0A9W6HAQ7</accession>
<proteinExistence type="predicted"/>
<keyword evidence="6" id="KW-1185">Reference proteome</keyword>
<evidence type="ECO:0000259" key="4">
    <source>
        <dbReference type="Pfam" id="PF22725"/>
    </source>
</evidence>
<dbReference type="PANTHER" id="PTHR43818:SF11">
    <property type="entry name" value="BCDNA.GH03377"/>
    <property type="match status" value="1"/>
</dbReference>
<dbReference type="GO" id="GO:0016491">
    <property type="term" value="F:oxidoreductase activity"/>
    <property type="evidence" value="ECO:0007669"/>
    <property type="project" value="UniProtKB-KW"/>
</dbReference>
<name>A0A9W6HAQ7_9MICO</name>
<organism evidence="5 6">
    <name type="scientific">Leifsonia poae</name>
    <dbReference type="NCBI Taxonomy" id="110933"/>
    <lineage>
        <taxon>Bacteria</taxon>
        <taxon>Bacillati</taxon>
        <taxon>Actinomycetota</taxon>
        <taxon>Actinomycetes</taxon>
        <taxon>Micrococcales</taxon>
        <taxon>Microbacteriaceae</taxon>
        <taxon>Leifsonia</taxon>
    </lineage>
</organism>
<dbReference type="Gene3D" id="3.30.360.10">
    <property type="entry name" value="Dihydrodipicolinate Reductase, domain 2"/>
    <property type="match status" value="1"/>
</dbReference>
<dbReference type="Proteomes" id="UP001142372">
    <property type="component" value="Unassembled WGS sequence"/>
</dbReference>
<dbReference type="AlphaFoldDB" id="A0A9W6HAQ7"/>
<reference evidence="5" key="1">
    <citation type="journal article" date="2014" name="Int. J. Syst. Evol. Microbiol.">
        <title>Complete genome sequence of Corynebacterium casei LMG S-19264T (=DSM 44701T), isolated from a smear-ripened cheese.</title>
        <authorList>
            <consortium name="US DOE Joint Genome Institute (JGI-PGF)"/>
            <person name="Walter F."/>
            <person name="Albersmeier A."/>
            <person name="Kalinowski J."/>
            <person name="Ruckert C."/>
        </authorList>
    </citation>
    <scope>NUCLEOTIDE SEQUENCE</scope>
    <source>
        <strain evidence="5">VKM Ac-1401</strain>
    </source>
</reference>
<sequence>MGDPLPSPHGVAIVGAGRMGDAHATAWAALGVPIRAVVSPRRRPALAAAPDARWATTLDDVLADPRVTIVSICTPTPSHASLAIRALEAGRHVLLEKPIALTVPDARAVADAAERAAGILMVAHVVRFFRGYAELAERVAAGSVGEVRAVRATRLSAAPTWASWLEDDEQSGGMVVDFAIHDFDQANLLLGAPVAVRSIRVGAAAGAGESAFGEPVATTIEYAGGGVAQVLSAADLPEGFAFGSTLDVVGSDGVDAVVGDGGDPFVEQARYFLRCVETGSEPFRSPVTGAVDALRVALAARRSLRSGDRETVAGA</sequence>
<dbReference type="InterPro" id="IPR055170">
    <property type="entry name" value="GFO_IDH_MocA-like_dom"/>
</dbReference>
<evidence type="ECO:0000313" key="6">
    <source>
        <dbReference type="Proteomes" id="UP001142372"/>
    </source>
</evidence>
<dbReference type="Pfam" id="PF01408">
    <property type="entry name" value="GFO_IDH_MocA"/>
    <property type="match status" value="1"/>
</dbReference>
<dbReference type="EMBL" id="BSEN01000006">
    <property type="protein sequence ID" value="GLJ76452.1"/>
    <property type="molecule type" value="Genomic_DNA"/>
</dbReference>
<evidence type="ECO:0000259" key="3">
    <source>
        <dbReference type="Pfam" id="PF01408"/>
    </source>
</evidence>
<reference evidence="5" key="2">
    <citation type="submission" date="2023-01" db="EMBL/GenBank/DDBJ databases">
        <authorList>
            <person name="Sun Q."/>
            <person name="Evtushenko L."/>
        </authorList>
    </citation>
    <scope>NUCLEOTIDE SEQUENCE</scope>
    <source>
        <strain evidence="5">VKM Ac-1401</strain>
    </source>
</reference>
<comment type="caution">
    <text evidence="5">The sequence shown here is derived from an EMBL/GenBank/DDBJ whole genome shotgun (WGS) entry which is preliminary data.</text>
</comment>
<protein>
    <submittedName>
        <fullName evidence="5">Dehydrogenase</fullName>
    </submittedName>
</protein>
<dbReference type="InterPro" id="IPR050463">
    <property type="entry name" value="Gfo/Idh/MocA_oxidrdct_glycsds"/>
</dbReference>
<dbReference type="InterPro" id="IPR036291">
    <property type="entry name" value="NAD(P)-bd_dom_sf"/>
</dbReference>